<dbReference type="RefSeq" id="WP_335734058.1">
    <property type="nucleotide sequence ID" value="NZ_JALAAR010000001.1"/>
</dbReference>
<organism evidence="1 2">
    <name type="scientific">Rheinheimera muenzenbergensis</name>
    <dbReference type="NCBI Taxonomy" id="1193628"/>
    <lineage>
        <taxon>Bacteria</taxon>
        <taxon>Pseudomonadati</taxon>
        <taxon>Pseudomonadota</taxon>
        <taxon>Gammaproteobacteria</taxon>
        <taxon>Chromatiales</taxon>
        <taxon>Chromatiaceae</taxon>
        <taxon>Rheinheimera</taxon>
    </lineage>
</organism>
<keyword evidence="2" id="KW-1185">Reference proteome</keyword>
<dbReference type="Proteomes" id="UP001375382">
    <property type="component" value="Unassembled WGS sequence"/>
</dbReference>
<comment type="caution">
    <text evidence="1">The sequence shown here is derived from an EMBL/GenBank/DDBJ whole genome shotgun (WGS) entry which is preliminary data.</text>
</comment>
<dbReference type="EMBL" id="JALAAR010000001">
    <property type="protein sequence ID" value="MEH8015634.1"/>
    <property type="molecule type" value="Genomic_DNA"/>
</dbReference>
<accession>A0ABU8C131</accession>
<gene>
    <name evidence="1" type="ORF">MN202_00170</name>
</gene>
<proteinExistence type="predicted"/>
<protein>
    <recommendedName>
        <fullName evidence="3">PilZ domain-containing protein</fullName>
    </recommendedName>
</protein>
<evidence type="ECO:0000313" key="1">
    <source>
        <dbReference type="EMBL" id="MEH8015634.1"/>
    </source>
</evidence>
<evidence type="ECO:0000313" key="2">
    <source>
        <dbReference type="Proteomes" id="UP001375382"/>
    </source>
</evidence>
<evidence type="ECO:0008006" key="3">
    <source>
        <dbReference type="Google" id="ProtNLM"/>
    </source>
</evidence>
<reference evidence="1 2" key="1">
    <citation type="journal article" date="2023" name="Ecotoxicol. Environ. Saf.">
        <title>Mercury remediation potential of mercury-resistant strain Rheinheimera metallidurans sp. nov. isolated from a municipal waste dumping site.</title>
        <authorList>
            <person name="Yadav V."/>
            <person name="Manjhi A."/>
            <person name="Vadakedath N."/>
        </authorList>
    </citation>
    <scope>NUCLEOTIDE SEQUENCE [LARGE SCALE GENOMIC DNA]</scope>
    <source>
        <strain evidence="1 2">E-49</strain>
    </source>
</reference>
<sequence>MLVTALKGIDELNVNLKCLSCSNCGVIYSRQPVSRLSWMCPHIALAITENESEFVKIHPEFKPYIPFIRQHARSNTDHFLPNVSNIYNCNDVTIFQSQFDLERRSHEFLRIALDNKMYTLWLPGFEWCFNADEITDPLSESNKRRIERLIFDNVNVGLFYNLNRIVLANPEVTKSKKIGSSGLRFIGVNDGNQIDFQVSAIYKVSSQKIRLNLKISGWQRIKGSSVAYYDKATNSLDFKHKALTIFEEALLNWCNEITNYAKLISNVSIT</sequence>
<name>A0ABU8C131_9GAMM</name>